<feature type="signal peptide" evidence="2">
    <location>
        <begin position="1"/>
        <end position="31"/>
    </location>
</feature>
<organism evidence="3 4">
    <name type="scientific">Ancylobacter radicis</name>
    <dbReference type="NCBI Taxonomy" id="2836179"/>
    <lineage>
        <taxon>Bacteria</taxon>
        <taxon>Pseudomonadati</taxon>
        <taxon>Pseudomonadota</taxon>
        <taxon>Alphaproteobacteria</taxon>
        <taxon>Hyphomicrobiales</taxon>
        <taxon>Xanthobacteraceae</taxon>
        <taxon>Ancylobacter</taxon>
    </lineage>
</organism>
<gene>
    <name evidence="3" type="ORF">KIP89_14305</name>
</gene>
<evidence type="ECO:0000256" key="2">
    <source>
        <dbReference type="SAM" id="SignalP"/>
    </source>
</evidence>
<feature type="compositionally biased region" description="Low complexity" evidence="1">
    <location>
        <begin position="239"/>
        <end position="249"/>
    </location>
</feature>
<feature type="compositionally biased region" description="Low complexity" evidence="1">
    <location>
        <begin position="285"/>
        <end position="296"/>
    </location>
</feature>
<name>A0ABS5R9D1_9HYPH</name>
<reference evidence="3" key="1">
    <citation type="submission" date="2021-05" db="EMBL/GenBank/DDBJ databases">
        <authorList>
            <person name="Sun Q."/>
            <person name="Inoue M."/>
        </authorList>
    </citation>
    <scope>NUCLEOTIDE SEQUENCE</scope>
    <source>
        <strain evidence="3">VKM B-3255</strain>
    </source>
</reference>
<proteinExistence type="predicted"/>
<feature type="compositionally biased region" description="Low complexity" evidence="1">
    <location>
        <begin position="191"/>
        <end position="209"/>
    </location>
</feature>
<dbReference type="Proteomes" id="UP001166585">
    <property type="component" value="Unassembled WGS sequence"/>
</dbReference>
<sequence>MPALPARVARPRSRALLAVIALLSSAAPAAAQFYDRPYGRPYVQPYIDMDLNAYNQPGPADYNAPPVGLPPQDVEPMLRSMGMRNVGRVRAGGNIYAVDATDPRGMRQRVRIDAMSGRIISMIPLGPDTGATRYGATPPGNGNWNPPPAVMNVPSGVGAPVALPAEPPLPPIRQPEFAAVPPADEPPADAPPAGASPAASPPLGSAAESPAPPATAGPADPAVAGPAKVDAAKSETLDAGAAPAAANGPIRVIPGVAVPPGTEPTSMAPAQAGVGTGMGTGTGEAAGSAGTASVVARDSGSTTPAP</sequence>
<feature type="chain" id="PRO_5045880295" description="PepSY domain-containing protein" evidence="2">
    <location>
        <begin position="32"/>
        <end position="306"/>
    </location>
</feature>
<evidence type="ECO:0000313" key="3">
    <source>
        <dbReference type="EMBL" id="MBS9478284.1"/>
    </source>
</evidence>
<feature type="region of interest" description="Disordered" evidence="1">
    <location>
        <begin position="162"/>
        <end position="306"/>
    </location>
</feature>
<protein>
    <recommendedName>
        <fullName evidence="5">PepSY domain-containing protein</fullName>
    </recommendedName>
</protein>
<comment type="caution">
    <text evidence="3">The sequence shown here is derived from an EMBL/GenBank/DDBJ whole genome shotgun (WGS) entry which is preliminary data.</text>
</comment>
<feature type="region of interest" description="Disordered" evidence="1">
    <location>
        <begin position="130"/>
        <end position="149"/>
    </location>
</feature>
<dbReference type="EMBL" id="JAHCQH010000018">
    <property type="protein sequence ID" value="MBS9478284.1"/>
    <property type="molecule type" value="Genomic_DNA"/>
</dbReference>
<accession>A0ABS5R9D1</accession>
<keyword evidence="2" id="KW-0732">Signal</keyword>
<feature type="compositionally biased region" description="Gly residues" evidence="1">
    <location>
        <begin position="274"/>
        <end position="284"/>
    </location>
</feature>
<evidence type="ECO:0000313" key="4">
    <source>
        <dbReference type="Proteomes" id="UP001166585"/>
    </source>
</evidence>
<dbReference type="RefSeq" id="WP_213756169.1">
    <property type="nucleotide sequence ID" value="NZ_JAHCQH010000018.1"/>
</dbReference>
<keyword evidence="4" id="KW-1185">Reference proteome</keyword>
<evidence type="ECO:0000256" key="1">
    <source>
        <dbReference type="SAM" id="MobiDB-lite"/>
    </source>
</evidence>
<evidence type="ECO:0008006" key="5">
    <source>
        <dbReference type="Google" id="ProtNLM"/>
    </source>
</evidence>
<feature type="compositionally biased region" description="Low complexity" evidence="1">
    <location>
        <begin position="216"/>
        <end position="229"/>
    </location>
</feature>